<dbReference type="InterPro" id="IPR007863">
    <property type="entry name" value="Peptidase_M16_C"/>
</dbReference>
<feature type="chain" id="PRO_5040890229" evidence="2">
    <location>
        <begin position="31"/>
        <end position="911"/>
    </location>
</feature>
<organism evidence="5 6">
    <name type="scientific">Shewanella septentrionalis</name>
    <dbReference type="NCBI Taxonomy" id="2952223"/>
    <lineage>
        <taxon>Bacteria</taxon>
        <taxon>Pseudomonadati</taxon>
        <taxon>Pseudomonadota</taxon>
        <taxon>Gammaproteobacteria</taxon>
        <taxon>Alteromonadales</taxon>
        <taxon>Shewanellaceae</taxon>
        <taxon>Shewanella</taxon>
    </lineage>
</organism>
<dbReference type="InterPro" id="IPR050361">
    <property type="entry name" value="MPP/UQCRC_Complex"/>
</dbReference>
<evidence type="ECO:0000313" key="6">
    <source>
        <dbReference type="Proteomes" id="UP001155604"/>
    </source>
</evidence>
<dbReference type="Pfam" id="PF05193">
    <property type="entry name" value="Peptidase_M16_C"/>
    <property type="match status" value="2"/>
</dbReference>
<dbReference type="SUPFAM" id="SSF63411">
    <property type="entry name" value="LuxS/MPP-like metallohydrolase"/>
    <property type="match status" value="4"/>
</dbReference>
<evidence type="ECO:0000259" key="3">
    <source>
        <dbReference type="Pfam" id="PF00675"/>
    </source>
</evidence>
<evidence type="ECO:0000259" key="4">
    <source>
        <dbReference type="Pfam" id="PF05193"/>
    </source>
</evidence>
<feature type="domain" description="Peptidase M16 N-terminal" evidence="3">
    <location>
        <begin position="505"/>
        <end position="632"/>
    </location>
</feature>
<sequence>MSKNAKYHLSNVHAALIIALFGLTPLQALATTKVTEVEGISEYRLDNGLKVLLFPDPSKETVTVNVTYQVGSKHENYGETGMAHLQEHLVFKGSPKHKDIPSELSSHGARPNGTTWTDRTNYFETFAATENNINWALSMESDRMVNSFIAKKDLDSEMTVVRNEFESGENNPLRITMQRMLAAAFDWHNYGKSTIGARSDLENVSIDNLQAFYKKYYQPDNATLIVAGKFKTEDLLTKIADTFGQIPKPDRTIAPLYTLEPAQDGERQVTVRRVGDVQLLGAVYHAPQGSHPDFAAINVLNEILSATPNGRLHKSLVEAKLASSIIGMNFQWQDPGVAIFLAKVDKTADIAKSQQVFIQTLESVKENTINNTEVELAKQTLLKNLNLSFNSSETIALALSEWLGMGDWRLLFLNRDQLEQVTVADVQRVAEYYFTQNNRTLGRFIPTDKPARVDIPLVEDVAALTAGYKGREAIAQGEAFDPSQGNIDSRTQTVTLDSGAKLSLLEKKTRGESVVVQISAQMGSVDSLQGLDAAGNAVGAMLMRGTNKYDRTQIKAELDKLQTTVNVKATNGNLFVSIETNKANLLPSLAIIETVLRHPSFPKNEFEVYKNETKVKIEQALQDPQRLAFEEFSRHQSPYAKKDPRYAPTFEEQLVDLNALTLEHVKQYHKSLYGAQQMQISVIGDFDPAKTEHAFAQLTKGWKADKPYSLLMREYIPLKNEPITFNTPDKENATFVASTSLPVGENHADAAALTLGNYILGGGFLSSRLATRLRQQDGLSYGAGSFIDLDETTNRASLAAYAICAPQNLKKVDKGFKEEVARLLKDGFTEEEVTAAKSGLLQSRKVSRSQDDELARNQTTNLRLGRTMAFNKDFENQLSKLTAEDLNRAFRQYIKVENFAIIQAGDMSKAI</sequence>
<gene>
    <name evidence="5" type="ORF">NE536_05080</name>
</gene>
<feature type="signal peptide" evidence="2">
    <location>
        <begin position="1"/>
        <end position="30"/>
    </location>
</feature>
<dbReference type="PANTHER" id="PTHR11851:SF49">
    <property type="entry name" value="MITOCHONDRIAL-PROCESSING PEPTIDASE SUBUNIT ALPHA"/>
    <property type="match status" value="1"/>
</dbReference>
<dbReference type="Gene3D" id="3.30.830.10">
    <property type="entry name" value="Metalloenzyme, LuxS/M16 peptidase-like"/>
    <property type="match status" value="4"/>
</dbReference>
<dbReference type="AlphaFoldDB" id="A0A9X2WSL6"/>
<dbReference type="InterPro" id="IPR011765">
    <property type="entry name" value="Pept_M16_N"/>
</dbReference>
<feature type="domain" description="Peptidase M16 N-terminal" evidence="3">
    <location>
        <begin position="51"/>
        <end position="196"/>
    </location>
</feature>
<comment type="caution">
    <text evidence="5">The sequence shown here is derived from an EMBL/GenBank/DDBJ whole genome shotgun (WGS) entry which is preliminary data.</text>
</comment>
<feature type="domain" description="Peptidase M16 C-terminal" evidence="4">
    <location>
        <begin position="203"/>
        <end position="381"/>
    </location>
</feature>
<keyword evidence="2" id="KW-0732">Signal</keyword>
<comment type="similarity">
    <text evidence="1">Belongs to the peptidase M16 family.</text>
</comment>
<protein>
    <submittedName>
        <fullName evidence="5">Insulinase family protein</fullName>
    </submittedName>
</protein>
<dbReference type="InterPro" id="IPR011249">
    <property type="entry name" value="Metalloenz_LuxS/M16"/>
</dbReference>
<dbReference type="Pfam" id="PF00675">
    <property type="entry name" value="Peptidase_M16"/>
    <property type="match status" value="2"/>
</dbReference>
<dbReference type="Proteomes" id="UP001155604">
    <property type="component" value="Unassembled WGS sequence"/>
</dbReference>
<dbReference type="PANTHER" id="PTHR11851">
    <property type="entry name" value="METALLOPROTEASE"/>
    <property type="match status" value="1"/>
</dbReference>
<keyword evidence="6" id="KW-1185">Reference proteome</keyword>
<accession>A0A9X2WSL6</accession>
<name>A0A9X2WSL6_9GAMM</name>
<evidence type="ECO:0000313" key="5">
    <source>
        <dbReference type="EMBL" id="MCT7944736.1"/>
    </source>
</evidence>
<proteinExistence type="inferred from homology"/>
<dbReference type="GO" id="GO:0046872">
    <property type="term" value="F:metal ion binding"/>
    <property type="evidence" value="ECO:0007669"/>
    <property type="project" value="InterPro"/>
</dbReference>
<feature type="domain" description="Peptidase M16 C-terminal" evidence="4">
    <location>
        <begin position="660"/>
        <end position="840"/>
    </location>
</feature>
<dbReference type="RefSeq" id="WP_261271992.1">
    <property type="nucleotide sequence ID" value="NZ_JAMTCC010000006.1"/>
</dbReference>
<evidence type="ECO:0000256" key="1">
    <source>
        <dbReference type="ARBA" id="ARBA00007261"/>
    </source>
</evidence>
<dbReference type="EMBL" id="JAMTCC010000006">
    <property type="protein sequence ID" value="MCT7944736.1"/>
    <property type="molecule type" value="Genomic_DNA"/>
</dbReference>
<reference evidence="5" key="1">
    <citation type="journal article" date="2023" name="Int. J. Syst. Evol. Microbiol.">
        <title>&lt;i&gt;Shewanella septentrionalis&lt;/i&gt; sp. nov. and &lt;i&gt;Shewanella holmiensis&lt;/i&gt; sp. nov., isolated from Baltic Sea water and sediments.</title>
        <authorList>
            <person name="Martin-Rodriguez A.J."/>
            <person name="Thorell K."/>
            <person name="Joffre E."/>
            <person name="Jensie-Markopoulos S."/>
            <person name="Moore E.R.B."/>
            <person name="Sjoling A."/>
        </authorList>
    </citation>
    <scope>NUCLEOTIDE SEQUENCE</scope>
    <source>
        <strain evidence="5">SP1W3</strain>
    </source>
</reference>
<evidence type="ECO:0000256" key="2">
    <source>
        <dbReference type="SAM" id="SignalP"/>
    </source>
</evidence>